<feature type="transmembrane region" description="Helical" evidence="1">
    <location>
        <begin position="41"/>
        <end position="58"/>
    </location>
</feature>
<evidence type="ECO:0000256" key="1">
    <source>
        <dbReference type="SAM" id="Phobius"/>
    </source>
</evidence>
<reference evidence="2 3" key="2">
    <citation type="submission" date="2020-06" db="EMBL/GenBank/DDBJ databases">
        <title>Ramlibacter rhizophilus sp. nov., isolated from rhizosphere soil of national flower Mugunghwa from South Korea.</title>
        <authorList>
            <person name="Zheng-Fei Y."/>
            <person name="Huan T."/>
        </authorList>
    </citation>
    <scope>NUCLEOTIDE SEQUENCE [LARGE SCALE GENOMIC DNA]</scope>
    <source>
        <strain evidence="2 3">B156</strain>
    </source>
</reference>
<dbReference type="EMBL" id="JABFCS010000001">
    <property type="protein sequence ID" value="NNU45260.1"/>
    <property type="molecule type" value="Genomic_DNA"/>
</dbReference>
<proteinExistence type="predicted"/>
<reference evidence="2 3" key="1">
    <citation type="submission" date="2020-05" db="EMBL/GenBank/DDBJ databases">
        <authorList>
            <person name="Khan S.A."/>
            <person name="Jeon C.O."/>
            <person name="Chun B.H."/>
        </authorList>
    </citation>
    <scope>NUCLEOTIDE SEQUENCE [LARGE SCALE GENOMIC DNA]</scope>
    <source>
        <strain evidence="2 3">B156</strain>
    </source>
</reference>
<organism evidence="2 3">
    <name type="scientific">Ramlibacter montanisoli</name>
    <dbReference type="NCBI Taxonomy" id="2732512"/>
    <lineage>
        <taxon>Bacteria</taxon>
        <taxon>Pseudomonadati</taxon>
        <taxon>Pseudomonadota</taxon>
        <taxon>Betaproteobacteria</taxon>
        <taxon>Burkholderiales</taxon>
        <taxon>Comamonadaceae</taxon>
        <taxon>Ramlibacter</taxon>
    </lineage>
</organism>
<evidence type="ECO:0000313" key="2">
    <source>
        <dbReference type="EMBL" id="NNU45260.1"/>
    </source>
</evidence>
<keyword evidence="1" id="KW-0812">Transmembrane</keyword>
<keyword evidence="3" id="KW-1185">Reference proteome</keyword>
<gene>
    <name evidence="2" type="ORF">HK415_22075</name>
</gene>
<keyword evidence="1" id="KW-1133">Transmembrane helix</keyword>
<comment type="caution">
    <text evidence="2">The sequence shown here is derived from an EMBL/GenBank/DDBJ whole genome shotgun (WGS) entry which is preliminary data.</text>
</comment>
<accession>A0A849KD11</accession>
<dbReference type="AlphaFoldDB" id="A0A849KD11"/>
<sequence>MKRLFLALTLLLMSFLAALDHLDAFHALVARIGIQRWMTELVLAAAAVALFVNATHLHRRLLFPRRGLRLLAAGLGVYAIALVAATGWLSRAVDFFVIDTSGAWSAVADVVADLGAQPVFLTAQVLLVVGAVRALSNLVPPAEFEADY</sequence>
<dbReference type="RefSeq" id="WP_171562935.1">
    <property type="nucleotide sequence ID" value="NZ_JABFCS010000001.1"/>
</dbReference>
<keyword evidence="1" id="KW-0472">Membrane</keyword>
<protein>
    <submittedName>
        <fullName evidence="2">Uncharacterized protein</fullName>
    </submittedName>
</protein>
<feature type="transmembrane region" description="Helical" evidence="1">
    <location>
        <begin position="70"/>
        <end position="89"/>
    </location>
</feature>
<dbReference type="Proteomes" id="UP000552954">
    <property type="component" value="Unassembled WGS sequence"/>
</dbReference>
<name>A0A849KD11_9BURK</name>
<evidence type="ECO:0000313" key="3">
    <source>
        <dbReference type="Proteomes" id="UP000552954"/>
    </source>
</evidence>